<dbReference type="Pfam" id="PF24105">
    <property type="entry name" value="Beta-prop_CAF1B_HIR1"/>
    <property type="match status" value="1"/>
</dbReference>
<evidence type="ECO:0000256" key="5">
    <source>
        <dbReference type="ARBA" id="ARBA00022763"/>
    </source>
</evidence>
<name>A0AAD4M9I7_9AGAM</name>
<comment type="subcellular location">
    <subcellularLocation>
        <location evidence="1">Nucleus</location>
    </subcellularLocation>
</comment>
<dbReference type="SUPFAM" id="SSF50978">
    <property type="entry name" value="WD40 repeat-like"/>
    <property type="match status" value="1"/>
</dbReference>
<dbReference type="InterPro" id="IPR036322">
    <property type="entry name" value="WD40_repeat_dom_sf"/>
</dbReference>
<feature type="repeat" description="WD" evidence="9">
    <location>
        <begin position="100"/>
        <end position="141"/>
    </location>
</feature>
<dbReference type="PANTHER" id="PTHR15271:SF4">
    <property type="entry name" value="CHROMATIN ASSEMBLY FACTOR 1 SUBUNIT B"/>
    <property type="match status" value="1"/>
</dbReference>
<dbReference type="Proteomes" id="UP001203297">
    <property type="component" value="Unassembled WGS sequence"/>
</dbReference>
<evidence type="ECO:0000313" key="11">
    <source>
        <dbReference type="EMBL" id="KAI0305092.1"/>
    </source>
</evidence>
<feature type="repeat" description="WD" evidence="9">
    <location>
        <begin position="36"/>
        <end position="67"/>
    </location>
</feature>
<proteinExistence type="inferred from homology"/>
<dbReference type="InterPro" id="IPR001680">
    <property type="entry name" value="WD40_rpt"/>
</dbReference>
<evidence type="ECO:0000256" key="7">
    <source>
        <dbReference type="ARBA" id="ARBA00023204"/>
    </source>
</evidence>
<dbReference type="PROSITE" id="PS50082">
    <property type="entry name" value="WD_REPEATS_2"/>
    <property type="match status" value="2"/>
</dbReference>
<comment type="caution">
    <text evidence="11">The sequence shown here is derived from an EMBL/GenBank/DDBJ whole genome shotgun (WGS) entry which is preliminary data.</text>
</comment>
<organism evidence="11 12">
    <name type="scientific">Multifurca ochricompacta</name>
    <dbReference type="NCBI Taxonomy" id="376703"/>
    <lineage>
        <taxon>Eukaryota</taxon>
        <taxon>Fungi</taxon>
        <taxon>Dikarya</taxon>
        <taxon>Basidiomycota</taxon>
        <taxon>Agaricomycotina</taxon>
        <taxon>Agaricomycetes</taxon>
        <taxon>Russulales</taxon>
        <taxon>Russulaceae</taxon>
        <taxon>Multifurca</taxon>
    </lineage>
</organism>
<keyword evidence="12" id="KW-1185">Reference proteome</keyword>
<dbReference type="AlphaFoldDB" id="A0AAD4M9I7"/>
<evidence type="ECO:0000256" key="4">
    <source>
        <dbReference type="ARBA" id="ARBA00022737"/>
    </source>
</evidence>
<dbReference type="GO" id="GO:0006334">
    <property type="term" value="P:nucleosome assembly"/>
    <property type="evidence" value="ECO:0007669"/>
    <property type="project" value="TreeGrafter"/>
</dbReference>
<evidence type="ECO:0000256" key="2">
    <source>
        <dbReference type="ARBA" id="ARBA00007306"/>
    </source>
</evidence>
<dbReference type="GO" id="GO:0005634">
    <property type="term" value="C:nucleus"/>
    <property type="evidence" value="ECO:0007669"/>
    <property type="project" value="UniProtKB-SubCell"/>
</dbReference>
<dbReference type="PANTHER" id="PTHR15271">
    <property type="entry name" value="CHROMATIN ASSEMBLY FACTOR 1 SUBUNIT B"/>
    <property type="match status" value="1"/>
</dbReference>
<reference evidence="11" key="1">
    <citation type="journal article" date="2022" name="New Phytol.">
        <title>Evolutionary transition to the ectomycorrhizal habit in the genomes of a hyperdiverse lineage of mushroom-forming fungi.</title>
        <authorList>
            <person name="Looney B."/>
            <person name="Miyauchi S."/>
            <person name="Morin E."/>
            <person name="Drula E."/>
            <person name="Courty P.E."/>
            <person name="Kohler A."/>
            <person name="Kuo A."/>
            <person name="LaButti K."/>
            <person name="Pangilinan J."/>
            <person name="Lipzen A."/>
            <person name="Riley R."/>
            <person name="Andreopoulos W."/>
            <person name="He G."/>
            <person name="Johnson J."/>
            <person name="Nolan M."/>
            <person name="Tritt A."/>
            <person name="Barry K.W."/>
            <person name="Grigoriev I.V."/>
            <person name="Nagy L.G."/>
            <person name="Hibbett D."/>
            <person name="Henrissat B."/>
            <person name="Matheny P.B."/>
            <person name="Labbe J."/>
            <person name="Martin F.M."/>
        </authorList>
    </citation>
    <scope>NUCLEOTIDE SEQUENCE</scope>
    <source>
        <strain evidence="11">BPL690</strain>
    </source>
</reference>
<dbReference type="InterPro" id="IPR015943">
    <property type="entry name" value="WD40/YVTN_repeat-like_dom_sf"/>
</dbReference>
<dbReference type="GO" id="GO:0033186">
    <property type="term" value="C:CAF-1 complex"/>
    <property type="evidence" value="ECO:0007669"/>
    <property type="project" value="TreeGrafter"/>
</dbReference>
<feature type="domain" description="CAF1B/HIR1 beta-propeller" evidence="10">
    <location>
        <begin position="29"/>
        <end position="141"/>
    </location>
</feature>
<comment type="similarity">
    <text evidence="2">Belongs to the WD repeat HIR1 family.</text>
</comment>
<evidence type="ECO:0000256" key="3">
    <source>
        <dbReference type="ARBA" id="ARBA00022574"/>
    </source>
</evidence>
<keyword evidence="3 9" id="KW-0853">WD repeat</keyword>
<evidence type="ECO:0000259" key="10">
    <source>
        <dbReference type="Pfam" id="PF24105"/>
    </source>
</evidence>
<keyword evidence="5" id="KW-0227">DNA damage</keyword>
<dbReference type="InterPro" id="IPR045145">
    <property type="entry name" value="PTHR15271"/>
</dbReference>
<keyword evidence="4" id="KW-0677">Repeat</keyword>
<dbReference type="GO" id="GO:0006335">
    <property type="term" value="P:DNA replication-dependent chromatin assembly"/>
    <property type="evidence" value="ECO:0007669"/>
    <property type="project" value="InterPro"/>
</dbReference>
<sequence>MVYPNITPSSLVVAASGDTVDPPVPRPPRVEYLATLSRHSAPVNVVRFSPNGELIASAGDDGMIIIWAQSNSPSQNAYGSDLSADDLQFEKEYWKPRTTFRCTTMQVYDLAWSPTGEYIISGSTDNVARIFFVSEGNHIHLSVYIDGIHPFLREMRFRDCRT</sequence>
<evidence type="ECO:0000256" key="6">
    <source>
        <dbReference type="ARBA" id="ARBA00022853"/>
    </source>
</evidence>
<protein>
    <submittedName>
        <fullName evidence="11">WD40-repeat-containing domain protein</fullName>
    </submittedName>
</protein>
<keyword evidence="7" id="KW-0234">DNA repair</keyword>
<dbReference type="SMART" id="SM00320">
    <property type="entry name" value="WD40"/>
    <property type="match status" value="2"/>
</dbReference>
<evidence type="ECO:0000313" key="12">
    <source>
        <dbReference type="Proteomes" id="UP001203297"/>
    </source>
</evidence>
<accession>A0AAD4M9I7</accession>
<evidence type="ECO:0000256" key="9">
    <source>
        <dbReference type="PROSITE-ProRule" id="PRU00221"/>
    </source>
</evidence>
<gene>
    <name evidence="11" type="ORF">B0F90DRAFT_1155660</name>
</gene>
<evidence type="ECO:0000256" key="1">
    <source>
        <dbReference type="ARBA" id="ARBA00004123"/>
    </source>
</evidence>
<keyword evidence="8" id="KW-0539">Nucleus</keyword>
<dbReference type="PROSITE" id="PS50294">
    <property type="entry name" value="WD_REPEATS_REGION"/>
    <property type="match status" value="1"/>
</dbReference>
<dbReference type="InterPro" id="IPR055410">
    <property type="entry name" value="Beta-prop_CAF1B_HIR1"/>
</dbReference>
<dbReference type="Gene3D" id="2.130.10.10">
    <property type="entry name" value="YVTN repeat-like/Quinoprotein amine dehydrogenase"/>
    <property type="match status" value="1"/>
</dbReference>
<evidence type="ECO:0000256" key="8">
    <source>
        <dbReference type="ARBA" id="ARBA00023242"/>
    </source>
</evidence>
<dbReference type="GO" id="GO:0006281">
    <property type="term" value="P:DNA repair"/>
    <property type="evidence" value="ECO:0007669"/>
    <property type="project" value="UniProtKB-KW"/>
</dbReference>
<dbReference type="EMBL" id="WTXG01000006">
    <property type="protein sequence ID" value="KAI0305092.1"/>
    <property type="molecule type" value="Genomic_DNA"/>
</dbReference>
<keyword evidence="6" id="KW-0156">Chromatin regulator</keyword>